<reference evidence="2" key="1">
    <citation type="journal article" date="2022" name="Mol. Ecol. Resour.">
        <title>The genomes of chicory, endive, great burdock and yacon provide insights into Asteraceae palaeo-polyploidization history and plant inulin production.</title>
        <authorList>
            <person name="Fan W."/>
            <person name="Wang S."/>
            <person name="Wang H."/>
            <person name="Wang A."/>
            <person name="Jiang F."/>
            <person name="Liu H."/>
            <person name="Zhao H."/>
            <person name="Xu D."/>
            <person name="Zhang Y."/>
        </authorList>
    </citation>
    <scope>NUCLEOTIDE SEQUENCE [LARGE SCALE GENOMIC DNA]</scope>
    <source>
        <strain evidence="2">cv. Punajuju</strain>
    </source>
</reference>
<accession>A0ACB9F4G0</accession>
<comment type="caution">
    <text evidence="1">The sequence shown here is derived from an EMBL/GenBank/DDBJ whole genome shotgun (WGS) entry which is preliminary data.</text>
</comment>
<organism evidence="1 2">
    <name type="scientific">Cichorium intybus</name>
    <name type="common">Chicory</name>
    <dbReference type="NCBI Taxonomy" id="13427"/>
    <lineage>
        <taxon>Eukaryota</taxon>
        <taxon>Viridiplantae</taxon>
        <taxon>Streptophyta</taxon>
        <taxon>Embryophyta</taxon>
        <taxon>Tracheophyta</taxon>
        <taxon>Spermatophyta</taxon>
        <taxon>Magnoliopsida</taxon>
        <taxon>eudicotyledons</taxon>
        <taxon>Gunneridae</taxon>
        <taxon>Pentapetalae</taxon>
        <taxon>asterids</taxon>
        <taxon>campanulids</taxon>
        <taxon>Asterales</taxon>
        <taxon>Asteraceae</taxon>
        <taxon>Cichorioideae</taxon>
        <taxon>Cichorieae</taxon>
        <taxon>Cichoriinae</taxon>
        <taxon>Cichorium</taxon>
    </lineage>
</organism>
<evidence type="ECO:0000313" key="2">
    <source>
        <dbReference type="Proteomes" id="UP001055811"/>
    </source>
</evidence>
<proteinExistence type="predicted"/>
<evidence type="ECO:0000313" key="1">
    <source>
        <dbReference type="EMBL" id="KAI3766164.1"/>
    </source>
</evidence>
<dbReference type="Proteomes" id="UP001055811">
    <property type="component" value="Linkage Group LG03"/>
</dbReference>
<protein>
    <submittedName>
        <fullName evidence="1">Uncharacterized protein</fullName>
    </submittedName>
</protein>
<sequence>MADGGGSHAAERLSQKHIGIRASQKDRGVAVSQKERGIFTFEDYKLRITCSVLPPLDRLTKSGIEEFNIENAKSEIEFHKPVVEKSNAMDKDSQLKLVIRGRAEDVGQYQEFREVFDVTVARDVA</sequence>
<gene>
    <name evidence="1" type="ORF">L2E82_16215</name>
</gene>
<name>A0ACB9F4G0_CICIN</name>
<dbReference type="EMBL" id="CM042011">
    <property type="protein sequence ID" value="KAI3766164.1"/>
    <property type="molecule type" value="Genomic_DNA"/>
</dbReference>
<reference evidence="1 2" key="2">
    <citation type="journal article" date="2022" name="Mol. Ecol. Resour.">
        <title>The genomes of chicory, endive, great burdock and yacon provide insights into Asteraceae paleo-polyploidization history and plant inulin production.</title>
        <authorList>
            <person name="Fan W."/>
            <person name="Wang S."/>
            <person name="Wang H."/>
            <person name="Wang A."/>
            <person name="Jiang F."/>
            <person name="Liu H."/>
            <person name="Zhao H."/>
            <person name="Xu D."/>
            <person name="Zhang Y."/>
        </authorList>
    </citation>
    <scope>NUCLEOTIDE SEQUENCE [LARGE SCALE GENOMIC DNA]</scope>
    <source>
        <strain evidence="2">cv. Punajuju</strain>
        <tissue evidence="1">Leaves</tissue>
    </source>
</reference>
<keyword evidence="2" id="KW-1185">Reference proteome</keyword>